<evidence type="ECO:0000256" key="2">
    <source>
        <dbReference type="ARBA" id="ARBA00010718"/>
    </source>
</evidence>
<dbReference type="PANTHER" id="PTHR18952:SF265">
    <property type="entry name" value="CARBONIC ANHYDRASE"/>
    <property type="match status" value="1"/>
</dbReference>
<organism evidence="10 11">
    <name type="scientific">Littorina saxatilis</name>
    <dbReference type="NCBI Taxonomy" id="31220"/>
    <lineage>
        <taxon>Eukaryota</taxon>
        <taxon>Metazoa</taxon>
        <taxon>Spiralia</taxon>
        <taxon>Lophotrochozoa</taxon>
        <taxon>Mollusca</taxon>
        <taxon>Gastropoda</taxon>
        <taxon>Caenogastropoda</taxon>
        <taxon>Littorinimorpha</taxon>
        <taxon>Littorinoidea</taxon>
        <taxon>Littorinidae</taxon>
        <taxon>Littorina</taxon>
    </lineage>
</organism>
<comment type="similarity">
    <text evidence="2 8">Belongs to the alpha-carbonic anhydrase family.</text>
</comment>
<dbReference type="PANTHER" id="PTHR18952">
    <property type="entry name" value="CARBONIC ANHYDRASE"/>
    <property type="match status" value="1"/>
</dbReference>
<evidence type="ECO:0000256" key="7">
    <source>
        <dbReference type="ARBA" id="ARBA00048348"/>
    </source>
</evidence>
<keyword evidence="5 8" id="KW-0862">Zinc</keyword>
<evidence type="ECO:0000256" key="1">
    <source>
        <dbReference type="ARBA" id="ARBA00002904"/>
    </source>
</evidence>
<evidence type="ECO:0000259" key="9">
    <source>
        <dbReference type="PROSITE" id="PS51144"/>
    </source>
</evidence>
<comment type="catalytic activity">
    <reaction evidence="7 8">
        <text>hydrogencarbonate + H(+) = CO2 + H2O</text>
        <dbReference type="Rhea" id="RHEA:10748"/>
        <dbReference type="ChEBI" id="CHEBI:15377"/>
        <dbReference type="ChEBI" id="CHEBI:15378"/>
        <dbReference type="ChEBI" id="CHEBI:16526"/>
        <dbReference type="ChEBI" id="CHEBI:17544"/>
        <dbReference type="EC" id="4.2.1.1"/>
    </reaction>
</comment>
<gene>
    <name evidence="10" type="ORF">V1264_022524</name>
</gene>
<dbReference type="SMART" id="SM01057">
    <property type="entry name" value="Carb_anhydrase"/>
    <property type="match status" value="1"/>
</dbReference>
<keyword evidence="11" id="KW-1185">Reference proteome</keyword>
<feature type="chain" id="PRO_5042670491" description="Carbonic anhydrase" evidence="8">
    <location>
        <begin position="27"/>
        <end position="390"/>
    </location>
</feature>
<keyword evidence="6 8" id="KW-0456">Lyase</keyword>
<dbReference type="Proteomes" id="UP001374579">
    <property type="component" value="Unassembled WGS sequence"/>
</dbReference>
<keyword evidence="8" id="KW-0732">Signal</keyword>
<evidence type="ECO:0000256" key="8">
    <source>
        <dbReference type="RuleBase" id="RU367011"/>
    </source>
</evidence>
<dbReference type="InterPro" id="IPR018338">
    <property type="entry name" value="Carbonic_anhydrase_a-class_CS"/>
</dbReference>
<sequence length="390" mass="43779">MRKCWNSQGWAAVLVILAVEVSPLYGFIPHGHAPTILAGLTSSGQWGRQHPLQRPTWRERVSAWKIGRGSGSRPRFLGWLNSTGPYGHRPYTIFSPSAKIRFSPNAARSLRASHLSLSFSILFSVSSNRRNWSYTTRDGPTTWMTRYPECSGLRQSPINIVTSRMRFRDIEPINMLDYTPLSSTFTVTYNGAGLTLRPRSNIHLTGLGDRNEIYTMANIHFHWSSQHTYGSEHAIDGVKFPMEMHVLCYNTKYGSRNAAMAHKDGLAAMAVIWDIGKPSPALWPIMAATTRMTTVGEEVASSGLDLRGLFPAKALPSFRYHGSMTTPPCKENVMWTICEHVQTMSYQQFKMFQDMRRGPLAQNGFIGDNSRPLQAAYSRILVTNNPLFSG</sequence>
<dbReference type="CDD" id="cd00326">
    <property type="entry name" value="alpha_CA"/>
    <property type="match status" value="1"/>
</dbReference>
<dbReference type="AlphaFoldDB" id="A0AAN9FY24"/>
<dbReference type="GO" id="GO:0008270">
    <property type="term" value="F:zinc ion binding"/>
    <property type="evidence" value="ECO:0007669"/>
    <property type="project" value="UniProtKB-UniRule"/>
</dbReference>
<dbReference type="EMBL" id="JBAMIC010004070">
    <property type="protein sequence ID" value="KAK7088622.1"/>
    <property type="molecule type" value="Genomic_DNA"/>
</dbReference>
<evidence type="ECO:0000256" key="4">
    <source>
        <dbReference type="ARBA" id="ARBA00022723"/>
    </source>
</evidence>
<proteinExistence type="inferred from homology"/>
<keyword evidence="4 8" id="KW-0479">Metal-binding</keyword>
<evidence type="ECO:0000256" key="6">
    <source>
        <dbReference type="ARBA" id="ARBA00023239"/>
    </source>
</evidence>
<evidence type="ECO:0000256" key="5">
    <source>
        <dbReference type="ARBA" id="ARBA00022833"/>
    </source>
</evidence>
<evidence type="ECO:0000313" key="11">
    <source>
        <dbReference type="Proteomes" id="UP001374579"/>
    </source>
</evidence>
<protein>
    <recommendedName>
        <fullName evidence="3 8">Carbonic anhydrase</fullName>
        <ecNumber evidence="3 8">4.2.1.1</ecNumber>
    </recommendedName>
</protein>
<dbReference type="InterPro" id="IPR023561">
    <property type="entry name" value="Carbonic_anhydrase_a-class"/>
</dbReference>
<dbReference type="Pfam" id="PF00194">
    <property type="entry name" value="Carb_anhydrase"/>
    <property type="match status" value="1"/>
</dbReference>
<comment type="function">
    <text evidence="1 8">Reversible hydration of carbon dioxide.</text>
</comment>
<dbReference type="PROSITE" id="PS51144">
    <property type="entry name" value="ALPHA_CA_2"/>
    <property type="match status" value="1"/>
</dbReference>
<dbReference type="InterPro" id="IPR036398">
    <property type="entry name" value="CA_dom_sf"/>
</dbReference>
<evidence type="ECO:0000256" key="3">
    <source>
        <dbReference type="ARBA" id="ARBA00012925"/>
    </source>
</evidence>
<reference evidence="10 11" key="1">
    <citation type="submission" date="2024-02" db="EMBL/GenBank/DDBJ databases">
        <title>Chromosome-scale genome assembly of the rough periwinkle Littorina saxatilis.</title>
        <authorList>
            <person name="De Jode A."/>
            <person name="Faria R."/>
            <person name="Formenti G."/>
            <person name="Sims Y."/>
            <person name="Smith T.P."/>
            <person name="Tracey A."/>
            <person name="Wood J.M.D."/>
            <person name="Zagrodzka Z.B."/>
            <person name="Johannesson K."/>
            <person name="Butlin R.K."/>
            <person name="Leder E.H."/>
        </authorList>
    </citation>
    <scope>NUCLEOTIDE SEQUENCE [LARGE SCALE GENOMIC DNA]</scope>
    <source>
        <strain evidence="10">Snail1</strain>
        <tissue evidence="10">Muscle</tissue>
    </source>
</reference>
<evidence type="ECO:0000313" key="10">
    <source>
        <dbReference type="EMBL" id="KAK7088622.1"/>
    </source>
</evidence>
<feature type="domain" description="Alpha-carbonic anhydrase" evidence="9">
    <location>
        <begin position="130"/>
        <end position="385"/>
    </location>
</feature>
<feature type="signal peptide" evidence="8">
    <location>
        <begin position="1"/>
        <end position="26"/>
    </location>
</feature>
<comment type="cofactor">
    <cofactor evidence="8">
        <name>Zn(2+)</name>
        <dbReference type="ChEBI" id="CHEBI:29105"/>
    </cofactor>
</comment>
<dbReference type="InterPro" id="IPR001148">
    <property type="entry name" value="CA_dom"/>
</dbReference>
<dbReference type="SUPFAM" id="SSF51069">
    <property type="entry name" value="Carbonic anhydrase"/>
    <property type="match status" value="1"/>
</dbReference>
<dbReference type="EC" id="4.2.1.1" evidence="3 8"/>
<accession>A0AAN9FY24</accession>
<dbReference type="GO" id="GO:0004089">
    <property type="term" value="F:carbonate dehydratase activity"/>
    <property type="evidence" value="ECO:0007669"/>
    <property type="project" value="UniProtKB-UniRule"/>
</dbReference>
<dbReference type="Gene3D" id="3.10.200.10">
    <property type="entry name" value="Alpha carbonic anhydrase"/>
    <property type="match status" value="1"/>
</dbReference>
<comment type="caution">
    <text evidence="10">The sequence shown here is derived from an EMBL/GenBank/DDBJ whole genome shotgun (WGS) entry which is preliminary data.</text>
</comment>
<name>A0AAN9FY24_9CAEN</name>
<dbReference type="PROSITE" id="PS00162">
    <property type="entry name" value="ALPHA_CA_1"/>
    <property type="match status" value="1"/>
</dbReference>